<dbReference type="Proteomes" id="UP000838748">
    <property type="component" value="Unassembled WGS sequence"/>
</dbReference>
<accession>A0ABM8ZZV0</accession>
<dbReference type="EMBL" id="CAKLDM010000001">
    <property type="protein sequence ID" value="CAH0536648.1"/>
    <property type="molecule type" value="Genomic_DNA"/>
</dbReference>
<gene>
    <name evidence="13" type="primary">actP_1</name>
    <name evidence="13" type="ORF">VMF7928_00602</name>
</gene>
<dbReference type="PANTHER" id="PTHR42985">
    <property type="entry name" value="SODIUM-COUPLED MONOCARBOXYLATE TRANSPORTER"/>
    <property type="match status" value="1"/>
</dbReference>
<feature type="transmembrane region" description="Helical" evidence="12">
    <location>
        <begin position="515"/>
        <end position="535"/>
    </location>
</feature>
<evidence type="ECO:0000256" key="12">
    <source>
        <dbReference type="SAM" id="Phobius"/>
    </source>
</evidence>
<evidence type="ECO:0000256" key="8">
    <source>
        <dbReference type="ARBA" id="ARBA00023065"/>
    </source>
</evidence>
<sequence>MHDFGLLNWTILGGYVVITLILGAIIGKKVTSSAQFALGDKSIPWWAIGISVVSTYVSAMSFLGGPAWSYTEGLSVLAIHLNYPLVIFFIVTVFMPFFYNKGLTSIYEYQERRFGKASRLTLSVIFLMKQSLSSAAVLYATAIILEFITGIDVVYCIMIVTAIALIYTVMGGINAVIWTDVIQALVLFAGAFIIIQAVWSGIPEPMTQVMADMKAKGMTNALKTSLDLSHVTTIWAGVIAMTMFHTTVYGGSQMMVQRCMAAKSMGDAKKSMLMMGYVAFFIYFIFIFLGILFNSYYDGKSFDNGNTIILHFASEYGMPGLMGLIAAAILAASMSSLDSAFNSMATVSVADFYKRIFRPNESEHHYLIASRVFTVSWAILVIIPAIMFATSTGSVLEVLSKAGSYFVGATFCMFVLGFYSKHITEKGLLIGVAASFLSIWYTAVATDVSWPWYCVIGVVVNAVVAWVTSLMLTGKQTEMHLYTVKGQQDEYARLNKPIKEDGWYVIPGKIDKASYGLLVMFVLSILFLYLLNLWADDSQMLTIFAKVSMWLIVSAAGLYMVKEIWQALKRKSKLSITS</sequence>
<dbReference type="InterPro" id="IPR038377">
    <property type="entry name" value="Na/Glc_symporter_sf"/>
</dbReference>
<evidence type="ECO:0000256" key="1">
    <source>
        <dbReference type="ARBA" id="ARBA00004651"/>
    </source>
</evidence>
<dbReference type="InterPro" id="IPR051163">
    <property type="entry name" value="Sodium:Solute_Symporter_SSF"/>
</dbReference>
<feature type="transmembrane region" description="Helical" evidence="12">
    <location>
        <begin position="450"/>
        <end position="472"/>
    </location>
</feature>
<feature type="transmembrane region" description="Helical" evidence="12">
    <location>
        <begin position="272"/>
        <end position="296"/>
    </location>
</feature>
<keyword evidence="3" id="KW-0813">Transport</keyword>
<evidence type="ECO:0000256" key="7">
    <source>
        <dbReference type="ARBA" id="ARBA00023053"/>
    </source>
</evidence>
<evidence type="ECO:0000256" key="11">
    <source>
        <dbReference type="RuleBase" id="RU362091"/>
    </source>
</evidence>
<feature type="transmembrane region" description="Helical" evidence="12">
    <location>
        <begin position="541"/>
        <end position="561"/>
    </location>
</feature>
<name>A0ABM8ZZV0_9VIBR</name>
<feature type="transmembrane region" description="Helical" evidence="12">
    <location>
        <begin position="316"/>
        <end position="334"/>
    </location>
</feature>
<feature type="transmembrane region" description="Helical" evidence="12">
    <location>
        <begin position="6"/>
        <end position="26"/>
    </location>
</feature>
<comment type="caution">
    <text evidence="13">The sequence shown here is derived from an EMBL/GenBank/DDBJ whole genome shotgun (WGS) entry which is preliminary data.</text>
</comment>
<comment type="subcellular location">
    <subcellularLocation>
        <location evidence="1">Cell membrane</location>
        <topology evidence="1">Multi-pass membrane protein</topology>
    </subcellularLocation>
</comment>
<evidence type="ECO:0000313" key="14">
    <source>
        <dbReference type="Proteomes" id="UP000838748"/>
    </source>
</evidence>
<feature type="transmembrane region" description="Helical" evidence="12">
    <location>
        <begin position="120"/>
        <end position="141"/>
    </location>
</feature>
<keyword evidence="6 12" id="KW-1133">Transmembrane helix</keyword>
<dbReference type="InterPro" id="IPR001734">
    <property type="entry name" value="Na/solute_symporter"/>
</dbReference>
<organism evidence="13 14">
    <name type="scientific">Vibrio marisflavi CECT 7928</name>
    <dbReference type="NCBI Taxonomy" id="634439"/>
    <lineage>
        <taxon>Bacteria</taxon>
        <taxon>Pseudomonadati</taxon>
        <taxon>Pseudomonadota</taxon>
        <taxon>Gammaproteobacteria</taxon>
        <taxon>Vibrionales</taxon>
        <taxon>Vibrionaceae</taxon>
        <taxon>Vibrio</taxon>
    </lineage>
</organism>
<keyword evidence="7" id="KW-0915">Sodium</keyword>
<keyword evidence="10" id="KW-0739">Sodium transport</keyword>
<keyword evidence="4" id="KW-1003">Cell membrane</keyword>
<evidence type="ECO:0000256" key="3">
    <source>
        <dbReference type="ARBA" id="ARBA00022448"/>
    </source>
</evidence>
<comment type="similarity">
    <text evidence="2 11">Belongs to the sodium:solute symporter (SSF) (TC 2.A.21) family.</text>
</comment>
<evidence type="ECO:0000313" key="13">
    <source>
        <dbReference type="EMBL" id="CAH0536648.1"/>
    </source>
</evidence>
<evidence type="ECO:0000256" key="10">
    <source>
        <dbReference type="ARBA" id="ARBA00023201"/>
    </source>
</evidence>
<proteinExistence type="inferred from homology"/>
<keyword evidence="9 12" id="KW-0472">Membrane</keyword>
<evidence type="ECO:0000256" key="4">
    <source>
        <dbReference type="ARBA" id="ARBA00022475"/>
    </source>
</evidence>
<evidence type="ECO:0000256" key="5">
    <source>
        <dbReference type="ARBA" id="ARBA00022692"/>
    </source>
</evidence>
<feature type="transmembrane region" description="Helical" evidence="12">
    <location>
        <begin position="402"/>
        <end position="420"/>
    </location>
</feature>
<dbReference type="PANTHER" id="PTHR42985:SF47">
    <property type="entry name" value="INTEGRAL MEMBRANE TRANSPORT PROTEIN"/>
    <property type="match status" value="1"/>
</dbReference>
<evidence type="ECO:0000256" key="9">
    <source>
        <dbReference type="ARBA" id="ARBA00023136"/>
    </source>
</evidence>
<dbReference type="RefSeq" id="WP_237360001.1">
    <property type="nucleotide sequence ID" value="NZ_CAKLDM010000001.1"/>
</dbReference>
<dbReference type="PROSITE" id="PS50283">
    <property type="entry name" value="NA_SOLUT_SYMP_3"/>
    <property type="match status" value="1"/>
</dbReference>
<evidence type="ECO:0000256" key="2">
    <source>
        <dbReference type="ARBA" id="ARBA00006434"/>
    </source>
</evidence>
<keyword evidence="5 12" id="KW-0812">Transmembrane</keyword>
<dbReference type="Gene3D" id="1.20.1730.10">
    <property type="entry name" value="Sodium/glucose cotransporter"/>
    <property type="match status" value="1"/>
</dbReference>
<feature type="transmembrane region" description="Helical" evidence="12">
    <location>
        <begin position="427"/>
        <end position="444"/>
    </location>
</feature>
<reference evidence="13" key="1">
    <citation type="submission" date="2021-11" db="EMBL/GenBank/DDBJ databases">
        <authorList>
            <person name="Rodrigo-Torres L."/>
            <person name="Arahal R. D."/>
            <person name="Lucena T."/>
        </authorList>
    </citation>
    <scope>NUCLEOTIDE SEQUENCE</scope>
    <source>
        <strain evidence="13">CECT 7928</strain>
    </source>
</reference>
<keyword evidence="14" id="KW-1185">Reference proteome</keyword>
<dbReference type="Pfam" id="PF00474">
    <property type="entry name" value="SSF"/>
    <property type="match status" value="1"/>
</dbReference>
<feature type="transmembrane region" description="Helical" evidence="12">
    <location>
        <begin position="232"/>
        <end position="251"/>
    </location>
</feature>
<evidence type="ECO:0000256" key="6">
    <source>
        <dbReference type="ARBA" id="ARBA00022989"/>
    </source>
</evidence>
<feature type="transmembrane region" description="Helical" evidence="12">
    <location>
        <begin position="181"/>
        <end position="202"/>
    </location>
</feature>
<feature type="transmembrane region" description="Helical" evidence="12">
    <location>
        <begin position="81"/>
        <end position="99"/>
    </location>
</feature>
<keyword evidence="8" id="KW-0406">Ion transport</keyword>
<dbReference type="NCBIfam" id="TIGR00813">
    <property type="entry name" value="sss"/>
    <property type="match status" value="1"/>
</dbReference>
<feature type="transmembrane region" description="Helical" evidence="12">
    <location>
        <begin position="368"/>
        <end position="390"/>
    </location>
</feature>
<protein>
    <submittedName>
        <fullName evidence="13">Cation/acetate symporter ActP</fullName>
    </submittedName>
</protein>
<feature type="transmembrane region" description="Helical" evidence="12">
    <location>
        <begin position="147"/>
        <end position="169"/>
    </location>
</feature>
<feature type="transmembrane region" description="Helical" evidence="12">
    <location>
        <begin position="46"/>
        <end position="69"/>
    </location>
</feature>